<protein>
    <recommendedName>
        <fullName evidence="3">F-box domain-containing protein</fullName>
    </recommendedName>
</protein>
<proteinExistence type="predicted"/>
<gene>
    <name evidence="1" type="ORF">R3P38DRAFT_2834385</name>
</gene>
<dbReference type="InterPro" id="IPR032675">
    <property type="entry name" value="LRR_dom_sf"/>
</dbReference>
<dbReference type="PANTHER" id="PTHR32212:SF248">
    <property type="entry name" value="F-BOX DOMAIN-CONTAINING PROTEIN"/>
    <property type="match status" value="1"/>
</dbReference>
<evidence type="ECO:0000313" key="2">
    <source>
        <dbReference type="Proteomes" id="UP001362999"/>
    </source>
</evidence>
<dbReference type="Proteomes" id="UP001362999">
    <property type="component" value="Unassembled WGS sequence"/>
</dbReference>
<keyword evidence="2" id="KW-1185">Reference proteome</keyword>
<comment type="caution">
    <text evidence="1">The sequence shown here is derived from an EMBL/GenBank/DDBJ whole genome shotgun (WGS) entry which is preliminary data.</text>
</comment>
<dbReference type="EMBL" id="JAWWNJ010000002">
    <property type="protein sequence ID" value="KAK7062274.1"/>
    <property type="molecule type" value="Genomic_DNA"/>
</dbReference>
<evidence type="ECO:0000313" key="1">
    <source>
        <dbReference type="EMBL" id="KAK7062274.1"/>
    </source>
</evidence>
<accession>A0AAW0EB29</accession>
<sequence>MNGNILSLPNELLLAIAAAGQHTHSLYTPTAQKSEWILSRLSHRFRNVITSAPTLWANIEVSLNSLETRQGLGEILRLYLRRSIPINVSVSLKVLLASDVMRTEWLPDIASAINRVERLHVVLSSEEDDLGDEFMPLRYLAAPNLRHLEIVNANVHSKYRCAVQLFSAGAPKLSSVRMCGFFPAPPPPSWKSALTHLVIDNQGHIFDTDDEVMLSILKPPISLVCLCLDLSALPYAHQICIPSLKDLSLHLMAWQDVEYFEEIIDLIECPALTTLTIVGSHGDQVYSLLYKPRPSFPALNTVTFTNDDHFNGCGYGCENDVPFSPTTRPLGGPPSFPALSSLVLVNHCFMWKLVREILGPNPPPLPQLETLTLCPTVSISDVRHALQDVVRDSSRRLPKLRLSPSVYFGEDWGESRADVEVLEEDEIVGYGPNLEEEFS</sequence>
<dbReference type="SUPFAM" id="SSF52047">
    <property type="entry name" value="RNI-like"/>
    <property type="match status" value="1"/>
</dbReference>
<dbReference type="AlphaFoldDB" id="A0AAW0EB29"/>
<evidence type="ECO:0008006" key="3">
    <source>
        <dbReference type="Google" id="ProtNLM"/>
    </source>
</evidence>
<dbReference type="PANTHER" id="PTHR32212">
    <property type="entry name" value="CYCLIN-LIKE F-BOX"/>
    <property type="match status" value="1"/>
</dbReference>
<reference evidence="1 2" key="1">
    <citation type="journal article" date="2024" name="J Genomics">
        <title>Draft genome sequencing and assembly of Favolaschia claudopus CIRM-BRFM 2984 isolated from oak limbs.</title>
        <authorList>
            <person name="Navarro D."/>
            <person name="Drula E."/>
            <person name="Chaduli D."/>
            <person name="Cazenave R."/>
            <person name="Ahrendt S."/>
            <person name="Wang J."/>
            <person name="Lipzen A."/>
            <person name="Daum C."/>
            <person name="Barry K."/>
            <person name="Grigoriev I.V."/>
            <person name="Favel A."/>
            <person name="Rosso M.N."/>
            <person name="Martin F."/>
        </authorList>
    </citation>
    <scope>NUCLEOTIDE SEQUENCE [LARGE SCALE GENOMIC DNA]</scope>
    <source>
        <strain evidence="1 2">CIRM-BRFM 2984</strain>
    </source>
</reference>
<dbReference type="Gene3D" id="3.80.10.10">
    <property type="entry name" value="Ribonuclease Inhibitor"/>
    <property type="match status" value="1"/>
</dbReference>
<organism evidence="1 2">
    <name type="scientific">Favolaschia claudopus</name>
    <dbReference type="NCBI Taxonomy" id="2862362"/>
    <lineage>
        <taxon>Eukaryota</taxon>
        <taxon>Fungi</taxon>
        <taxon>Dikarya</taxon>
        <taxon>Basidiomycota</taxon>
        <taxon>Agaricomycotina</taxon>
        <taxon>Agaricomycetes</taxon>
        <taxon>Agaricomycetidae</taxon>
        <taxon>Agaricales</taxon>
        <taxon>Marasmiineae</taxon>
        <taxon>Mycenaceae</taxon>
        <taxon>Favolaschia</taxon>
    </lineage>
</organism>
<name>A0AAW0EB29_9AGAR</name>